<dbReference type="SMART" id="SM00233">
    <property type="entry name" value="PH"/>
    <property type="match status" value="1"/>
</dbReference>
<dbReference type="GO" id="GO:0030139">
    <property type="term" value="C:endocytic vesicle"/>
    <property type="evidence" value="ECO:0007669"/>
    <property type="project" value="TreeGrafter"/>
</dbReference>
<dbReference type="Proteomes" id="UP001221898">
    <property type="component" value="Unassembled WGS sequence"/>
</dbReference>
<dbReference type="GO" id="GO:0043542">
    <property type="term" value="P:endothelial cell migration"/>
    <property type="evidence" value="ECO:0007669"/>
    <property type="project" value="TreeGrafter"/>
</dbReference>
<organism evidence="3 4">
    <name type="scientific">Aldrovandia affinis</name>
    <dbReference type="NCBI Taxonomy" id="143900"/>
    <lineage>
        <taxon>Eukaryota</taxon>
        <taxon>Metazoa</taxon>
        <taxon>Chordata</taxon>
        <taxon>Craniata</taxon>
        <taxon>Vertebrata</taxon>
        <taxon>Euteleostomi</taxon>
        <taxon>Actinopterygii</taxon>
        <taxon>Neopterygii</taxon>
        <taxon>Teleostei</taxon>
        <taxon>Notacanthiformes</taxon>
        <taxon>Halosauridae</taxon>
        <taxon>Aldrovandia</taxon>
    </lineage>
</organism>
<dbReference type="PANTHER" id="PTHR13217">
    <property type="entry name" value="PLECKSTRIN HOMOLOGY DOMAIN-CONTAINING FAMILY G MEMBER 7"/>
    <property type="match status" value="1"/>
</dbReference>
<dbReference type="SUPFAM" id="SSF50729">
    <property type="entry name" value="PH domain-like"/>
    <property type="match status" value="1"/>
</dbReference>
<dbReference type="Pfam" id="PF00621">
    <property type="entry name" value="RhoGEF"/>
    <property type="match status" value="1"/>
</dbReference>
<dbReference type="GO" id="GO:0005886">
    <property type="term" value="C:plasma membrane"/>
    <property type="evidence" value="ECO:0007669"/>
    <property type="project" value="TreeGrafter"/>
</dbReference>
<feature type="region of interest" description="Disordered" evidence="1">
    <location>
        <begin position="663"/>
        <end position="690"/>
    </location>
</feature>
<dbReference type="PANTHER" id="PTHR13217:SF10">
    <property type="entry name" value="PLECKSTRIN HOMOLOGY DOMAIN-CONTAINING FAMILY G MEMBER 6 ISOFORM X1"/>
    <property type="match status" value="1"/>
</dbReference>
<feature type="region of interest" description="Disordered" evidence="1">
    <location>
        <begin position="968"/>
        <end position="1074"/>
    </location>
</feature>
<dbReference type="AlphaFoldDB" id="A0AAD7RYT3"/>
<feature type="compositionally biased region" description="Basic and acidic residues" evidence="1">
    <location>
        <begin position="1056"/>
        <end position="1072"/>
    </location>
</feature>
<feature type="region of interest" description="Disordered" evidence="1">
    <location>
        <begin position="778"/>
        <end position="847"/>
    </location>
</feature>
<dbReference type="InterPro" id="IPR001849">
    <property type="entry name" value="PH_domain"/>
</dbReference>
<dbReference type="InterPro" id="IPR035899">
    <property type="entry name" value="DBL_dom_sf"/>
</dbReference>
<feature type="compositionally biased region" description="Low complexity" evidence="1">
    <location>
        <begin position="1028"/>
        <end position="1038"/>
    </location>
</feature>
<feature type="compositionally biased region" description="Basic and acidic residues" evidence="1">
    <location>
        <begin position="1"/>
        <end position="24"/>
    </location>
</feature>
<dbReference type="InterPro" id="IPR011993">
    <property type="entry name" value="PH-like_dom_sf"/>
</dbReference>
<keyword evidence="4" id="KW-1185">Reference proteome</keyword>
<feature type="domain" description="DH" evidence="2">
    <location>
        <begin position="201"/>
        <end position="393"/>
    </location>
</feature>
<dbReference type="SMART" id="SM00325">
    <property type="entry name" value="RhoGEF"/>
    <property type="match status" value="1"/>
</dbReference>
<dbReference type="Gene3D" id="2.30.29.30">
    <property type="entry name" value="Pleckstrin-homology domain (PH domain)/Phosphotyrosine-binding domain (PTB)"/>
    <property type="match status" value="1"/>
</dbReference>
<protein>
    <recommendedName>
        <fullName evidence="2">DH domain-containing protein</fullName>
    </recommendedName>
</protein>
<feature type="region of interest" description="Disordered" evidence="1">
    <location>
        <begin position="577"/>
        <end position="599"/>
    </location>
</feature>
<dbReference type="SUPFAM" id="SSF48065">
    <property type="entry name" value="DBL homology domain (DH-domain)"/>
    <property type="match status" value="1"/>
</dbReference>
<dbReference type="InterPro" id="IPR040181">
    <property type="entry name" value="PKHG5/7"/>
</dbReference>
<dbReference type="GO" id="GO:0007266">
    <property type="term" value="P:Rho protein signal transduction"/>
    <property type="evidence" value="ECO:0007669"/>
    <property type="project" value="TreeGrafter"/>
</dbReference>
<evidence type="ECO:0000313" key="3">
    <source>
        <dbReference type="EMBL" id="KAJ8392896.1"/>
    </source>
</evidence>
<dbReference type="Gene3D" id="1.20.900.10">
    <property type="entry name" value="Dbl homology (DH) domain"/>
    <property type="match status" value="1"/>
</dbReference>
<accession>A0AAD7RYT3</accession>
<dbReference type="CDD" id="cd00160">
    <property type="entry name" value="RhoGEF"/>
    <property type="match status" value="1"/>
</dbReference>
<sequence length="1113" mass="124281">MIKGKEEGKHKTDLSSTEHDHLNKMDLGNPSRSDVTQPEEVVPSTRALGQWDQGRDAEVDRLWASEKETESVVDGILPAAVIQINHKGAADKQRFNTVGYQKKQKHGVIPDFATVSKGVSGNVKPRGALKQALFSQGLSEKASTPEERAQLEALKQTLESFPLPALPDWKEGGGGVADIMLEESWTHIVHSHSTMSKTQKHQQEALWELVHTELSYINKLTIVTDLVIAALGNLRQNGFLSEVTPELLFSNLPSILQAHHLFWQEVMLPMVQEVRDTGRPFDPLKLEGGCLQFSERFSPYLQYCWEEERIVDFTRRQQISNIQFHTYLTWVESHPQVGRMRLGDMQAKPHQRITKYPLLLKAILKSTQDPLTQYSVRRMLTSVNSFLDSINECLRVKDDELALSLSALRVEGYEVVEGISEEIDKHIKEFCCFDLTSPILGVGPGDIRKLLLEETLKIRERKDNKLEVVVLLFSDVLLVTKAQRKSEKLKVVRPPLSLDRTRCSGLKDGCSFVLVEVSELGCAVNVHTVITPSPESCSLWISTIRTAQESLTARREREMSHRLGEFRQAVVQIEKQALHPSEAKTVSEEREEQGNQSEVEHVLFSEQKPKEEASRSLSANGTLPLMEMEVQNNTHNQLKNMSSLFLGRYNPSSQSARGHFAVGRSKVKNSQSRVKDVVMSEGEVKEDSDSNQLDSTKIVFPGIKERRVTWNHVQTKPSFSDPNKCLITPTDCTNSQSNALQPSLPGKWQNTEIALCQSAPSPALSLGKKLNMDISAWESAPKENQPQGKFTRRDSKGQMSDQVSRRGSLFSQSEDEFLTGTGRFSRKLKSPRLRRRRPIGAQDNPSLQIIRKGSLDLGEAMFALNPNSSSNSDSDCNYNLHRNANMGCSHFPMNFRSNSVNRGALWNGPAQRGSPEPQTFSEPELPTRLPEQSSQKRPRFRTQRSVSIPDIIVQAGSDLLSDPGWFSAASVSQSSQPEGGAQPHTTSLEDILERARGRSRDRARDGEGAKAGKMRARGFFLDLPPSPSLSTSPSLSPSEGDMEFLRVHTPTAAHGRRSEEEKEEGSEGERKYSISFPDAASAKWSEIYNASADRKTGSAVRCSGRANERASIL</sequence>
<evidence type="ECO:0000313" key="4">
    <source>
        <dbReference type="Proteomes" id="UP001221898"/>
    </source>
</evidence>
<comment type="caution">
    <text evidence="3">The sequence shown here is derived from an EMBL/GenBank/DDBJ whole genome shotgun (WGS) entry which is preliminary data.</text>
</comment>
<evidence type="ECO:0000256" key="1">
    <source>
        <dbReference type="SAM" id="MobiDB-lite"/>
    </source>
</evidence>
<dbReference type="GO" id="GO:0005085">
    <property type="term" value="F:guanyl-nucleotide exchange factor activity"/>
    <property type="evidence" value="ECO:0007669"/>
    <property type="project" value="InterPro"/>
</dbReference>
<dbReference type="EMBL" id="JAINUG010000142">
    <property type="protein sequence ID" value="KAJ8392896.1"/>
    <property type="molecule type" value="Genomic_DNA"/>
</dbReference>
<proteinExistence type="predicted"/>
<feature type="compositionally biased region" description="Polar residues" evidence="1">
    <location>
        <begin position="969"/>
        <end position="988"/>
    </location>
</feature>
<feature type="compositionally biased region" description="Basic and acidic residues" evidence="1">
    <location>
        <begin position="673"/>
        <end position="688"/>
    </location>
</feature>
<name>A0AAD7RYT3_9TELE</name>
<reference evidence="3" key="1">
    <citation type="journal article" date="2023" name="Science">
        <title>Genome structures resolve the early diversification of teleost fishes.</title>
        <authorList>
            <person name="Parey E."/>
            <person name="Louis A."/>
            <person name="Montfort J."/>
            <person name="Bouchez O."/>
            <person name="Roques C."/>
            <person name="Iampietro C."/>
            <person name="Lluch J."/>
            <person name="Castinel A."/>
            <person name="Donnadieu C."/>
            <person name="Desvignes T."/>
            <person name="Floi Bucao C."/>
            <person name="Jouanno E."/>
            <person name="Wen M."/>
            <person name="Mejri S."/>
            <person name="Dirks R."/>
            <person name="Jansen H."/>
            <person name="Henkel C."/>
            <person name="Chen W.J."/>
            <person name="Zahm M."/>
            <person name="Cabau C."/>
            <person name="Klopp C."/>
            <person name="Thompson A.W."/>
            <person name="Robinson-Rechavi M."/>
            <person name="Braasch I."/>
            <person name="Lecointre G."/>
            <person name="Bobe J."/>
            <person name="Postlethwait J.H."/>
            <person name="Berthelot C."/>
            <person name="Roest Crollius H."/>
            <person name="Guiguen Y."/>
        </authorList>
    </citation>
    <scope>NUCLEOTIDE SEQUENCE</scope>
    <source>
        <strain evidence="3">NC1722</strain>
    </source>
</reference>
<feature type="region of interest" description="Disordered" evidence="1">
    <location>
        <begin position="1"/>
        <end position="55"/>
    </location>
</feature>
<feature type="compositionally biased region" description="Basic residues" evidence="1">
    <location>
        <begin position="824"/>
        <end position="838"/>
    </location>
</feature>
<feature type="compositionally biased region" description="Basic and acidic residues" evidence="1">
    <location>
        <begin position="991"/>
        <end position="1010"/>
    </location>
</feature>
<dbReference type="InterPro" id="IPR000219">
    <property type="entry name" value="DH_dom"/>
</dbReference>
<dbReference type="GO" id="GO:0030424">
    <property type="term" value="C:axon"/>
    <property type="evidence" value="ECO:0007669"/>
    <property type="project" value="TreeGrafter"/>
</dbReference>
<dbReference type="PROSITE" id="PS50010">
    <property type="entry name" value="DH_2"/>
    <property type="match status" value="1"/>
</dbReference>
<evidence type="ECO:0000259" key="2">
    <source>
        <dbReference type="PROSITE" id="PS50010"/>
    </source>
</evidence>
<feature type="region of interest" description="Disordered" evidence="1">
    <location>
        <begin position="902"/>
        <end position="943"/>
    </location>
</feature>
<gene>
    <name evidence="3" type="ORF">AAFF_G00071000</name>
</gene>
<feature type="region of interest" description="Disordered" evidence="1">
    <location>
        <begin position="1092"/>
        <end position="1113"/>
    </location>
</feature>